<feature type="transmembrane region" description="Helical" evidence="1">
    <location>
        <begin position="265"/>
        <end position="285"/>
    </location>
</feature>
<evidence type="ECO:0000313" key="2">
    <source>
        <dbReference type="EMBL" id="HIQ97005.1"/>
    </source>
</evidence>
<feature type="transmembrane region" description="Helical" evidence="1">
    <location>
        <begin position="294"/>
        <end position="314"/>
    </location>
</feature>
<organism evidence="2 3">
    <name type="scientific">Candidatus Limivivens merdigallinarum</name>
    <dbReference type="NCBI Taxonomy" id="2840859"/>
    <lineage>
        <taxon>Bacteria</taxon>
        <taxon>Bacillati</taxon>
        <taxon>Bacillota</taxon>
        <taxon>Clostridia</taxon>
        <taxon>Lachnospirales</taxon>
        <taxon>Lachnospiraceae</taxon>
        <taxon>Lachnospiraceae incertae sedis</taxon>
        <taxon>Candidatus Limivivens</taxon>
    </lineage>
</organism>
<feature type="transmembrane region" description="Helical" evidence="1">
    <location>
        <begin position="334"/>
        <end position="352"/>
    </location>
</feature>
<evidence type="ECO:0000313" key="3">
    <source>
        <dbReference type="Proteomes" id="UP000886886"/>
    </source>
</evidence>
<name>A0A9D0ZY68_9FIRM</name>
<dbReference type="AlphaFoldDB" id="A0A9D0ZY68"/>
<sequence>MKYTGYELLWLFFIYSFVGWVIETIAATIKKKTFINKGLFSGPVCFVYGISATLMTIVFWELVDEPFFLFLGCTILGTTAEWVTGKLLERMNHQKWWDYSDKKFNFDGYICLSYSILWGILGMVAVMYGNDLLVSVFHLIPSILGKGIVLAMCAIGLMDFVTSMAVALRIHQEIPAVTQWNHALGKWTHKLRMFIVRHVRNRMIKAYPSIQEKKEEDEQAEKFAEGCGFYKLFWLFFIGSLIGDLVETIFMRITAGEWVSRSSLVWGPFSIVWGMAIVLATILLYRDKEKPDRYIFCVGTLMGGAYEYLCSVMGEIVFGKIFWDYSKLPFNLGGRVNLLYCLFWGIAAVLWIKVLYPKVSYLIEKVPKKFGKVVTWIAVVFMVVNMAVSALALIRYDARDAGEPAVYSWEQWMDEKFDDERMKVIYPYAKDR</sequence>
<comment type="caution">
    <text evidence="2">The sequence shown here is derived from an EMBL/GenBank/DDBJ whole genome shotgun (WGS) entry which is preliminary data.</text>
</comment>
<feature type="transmembrane region" description="Helical" evidence="1">
    <location>
        <begin position="373"/>
        <end position="394"/>
    </location>
</feature>
<keyword evidence="1" id="KW-1133">Transmembrane helix</keyword>
<proteinExistence type="predicted"/>
<dbReference type="InterPro" id="IPR010540">
    <property type="entry name" value="CmpB_TMEM229"/>
</dbReference>
<protein>
    <submittedName>
        <fullName evidence="2">ABC transporter permease</fullName>
    </submittedName>
</protein>
<reference evidence="2" key="2">
    <citation type="journal article" date="2021" name="PeerJ">
        <title>Extensive microbial diversity within the chicken gut microbiome revealed by metagenomics and culture.</title>
        <authorList>
            <person name="Gilroy R."/>
            <person name="Ravi A."/>
            <person name="Getino M."/>
            <person name="Pursley I."/>
            <person name="Horton D.L."/>
            <person name="Alikhan N.F."/>
            <person name="Baker D."/>
            <person name="Gharbi K."/>
            <person name="Hall N."/>
            <person name="Watson M."/>
            <person name="Adriaenssens E.M."/>
            <person name="Foster-Nyarko E."/>
            <person name="Jarju S."/>
            <person name="Secka A."/>
            <person name="Antonio M."/>
            <person name="Oren A."/>
            <person name="Chaudhuri R.R."/>
            <person name="La Ragione R."/>
            <person name="Hildebrand F."/>
            <person name="Pallen M.J."/>
        </authorList>
    </citation>
    <scope>NUCLEOTIDE SEQUENCE</scope>
    <source>
        <strain evidence="2">ChiSjej3B21-11622</strain>
    </source>
</reference>
<keyword evidence="1" id="KW-0472">Membrane</keyword>
<dbReference type="Proteomes" id="UP000886886">
    <property type="component" value="Unassembled WGS sequence"/>
</dbReference>
<feature type="transmembrane region" description="Helical" evidence="1">
    <location>
        <begin position="6"/>
        <end position="27"/>
    </location>
</feature>
<dbReference type="EMBL" id="DVFT01000157">
    <property type="protein sequence ID" value="HIQ97005.1"/>
    <property type="molecule type" value="Genomic_DNA"/>
</dbReference>
<keyword evidence="1" id="KW-0812">Transmembrane</keyword>
<dbReference type="Pfam" id="PF06541">
    <property type="entry name" value="ABC_trans_CmpB"/>
    <property type="match status" value="2"/>
</dbReference>
<feature type="transmembrane region" description="Helical" evidence="1">
    <location>
        <begin position="148"/>
        <end position="168"/>
    </location>
</feature>
<reference evidence="2" key="1">
    <citation type="submission" date="2020-10" db="EMBL/GenBank/DDBJ databases">
        <authorList>
            <person name="Gilroy R."/>
        </authorList>
    </citation>
    <scope>NUCLEOTIDE SEQUENCE</scope>
    <source>
        <strain evidence="2">ChiSjej3B21-11622</strain>
    </source>
</reference>
<accession>A0A9D0ZY68</accession>
<feature type="transmembrane region" description="Helical" evidence="1">
    <location>
        <begin position="39"/>
        <end position="60"/>
    </location>
</feature>
<gene>
    <name evidence="2" type="ORF">IAB26_10635</name>
</gene>
<feature type="transmembrane region" description="Helical" evidence="1">
    <location>
        <begin position="66"/>
        <end position="88"/>
    </location>
</feature>
<evidence type="ECO:0000256" key="1">
    <source>
        <dbReference type="SAM" id="Phobius"/>
    </source>
</evidence>
<feature type="transmembrane region" description="Helical" evidence="1">
    <location>
        <begin position="109"/>
        <end position="128"/>
    </location>
</feature>
<feature type="transmembrane region" description="Helical" evidence="1">
    <location>
        <begin position="232"/>
        <end position="253"/>
    </location>
</feature>